<dbReference type="Proteomes" id="UP000509448">
    <property type="component" value="Chromosome"/>
</dbReference>
<evidence type="ECO:0000313" key="2">
    <source>
        <dbReference type="EMBL" id="BBE42818.1"/>
    </source>
</evidence>
<dbReference type="InterPro" id="IPR029041">
    <property type="entry name" value="FAD-linked_oxidoreductase-like"/>
</dbReference>
<dbReference type="KEGG" id="ccai:NAS2_1431"/>
<evidence type="ECO:0008006" key="4">
    <source>
        <dbReference type="Google" id="ProtNLM"/>
    </source>
</evidence>
<dbReference type="EMBL" id="AP018732">
    <property type="protein sequence ID" value="BBE42818.1"/>
    <property type="molecule type" value="Genomic_DNA"/>
</dbReference>
<sequence length="267" mass="27588">MSCPRPRIILEFWYPSDMEILRELHSRGLFDVAFAPDLPFGTANADSLLAAWMARSSGIPALAAVSLGGRSAAASVSRIATAHISGLDGVVLVAGDSRQCTDALGVLDALRLASSLPGTPEAAAAAKLPGMSAPLRAALRERPCFVRGAAVDLGSERSVRLARAKAEAGANLFLSQLLPDPSAAVGALNALSSLGVPVALGIPYAPTEEARARLSSLLGMSAPSPPEVLRSLEGVPRELRSSIYVSPIGGRRSNLADFLESLSSLVA</sequence>
<dbReference type="Gene3D" id="3.20.20.220">
    <property type="match status" value="1"/>
</dbReference>
<keyword evidence="1" id="KW-0560">Oxidoreductase</keyword>
<evidence type="ECO:0000256" key="1">
    <source>
        <dbReference type="ARBA" id="ARBA00023002"/>
    </source>
</evidence>
<name>A0A4P2VPH8_9ARCH</name>
<keyword evidence="3" id="KW-1185">Reference proteome</keyword>
<dbReference type="AlphaFoldDB" id="A0A4P2VPH8"/>
<dbReference type="SUPFAM" id="SSF51730">
    <property type="entry name" value="FAD-linked oxidoreductase"/>
    <property type="match status" value="1"/>
</dbReference>
<evidence type="ECO:0000313" key="3">
    <source>
        <dbReference type="Proteomes" id="UP000509448"/>
    </source>
</evidence>
<dbReference type="GeneID" id="55585242"/>
<gene>
    <name evidence="2" type="ORF">NAS2_1431</name>
</gene>
<reference evidence="2 3" key="1">
    <citation type="journal article" date="2019" name="ISME J.">
        <title>Isolation and characterization of a thermophilic sulfur- and iron-reducing thaumarchaeote from a terrestrial acidic hot spring.</title>
        <authorList>
            <person name="Kato S."/>
            <person name="Itoh T."/>
            <person name="Yuki M."/>
            <person name="Nagamori M."/>
            <person name="Ohnishi M."/>
            <person name="Uematsu K."/>
            <person name="Suzuki K."/>
            <person name="Takashina T."/>
            <person name="Ohkuma M."/>
        </authorList>
    </citation>
    <scope>NUCLEOTIDE SEQUENCE [LARGE SCALE GENOMIC DNA]</scope>
    <source>
        <strain evidence="2 3">NAS-02</strain>
    </source>
</reference>
<accession>A0A4P2VPH8</accession>
<organism evidence="2 3">
    <name type="scientific">Conexivisphaera calida</name>
    <dbReference type="NCBI Taxonomy" id="1874277"/>
    <lineage>
        <taxon>Archaea</taxon>
        <taxon>Nitrososphaerota</taxon>
        <taxon>Conexivisphaeria</taxon>
        <taxon>Conexivisphaerales</taxon>
        <taxon>Conexivisphaeraceae</taxon>
        <taxon>Conexivisphaera</taxon>
    </lineage>
</organism>
<dbReference type="RefSeq" id="WP_174449013.1">
    <property type="nucleotide sequence ID" value="NZ_AP018732.1"/>
</dbReference>
<dbReference type="GO" id="GO:0016491">
    <property type="term" value="F:oxidoreductase activity"/>
    <property type="evidence" value="ECO:0007669"/>
    <property type="project" value="UniProtKB-KW"/>
</dbReference>
<proteinExistence type="predicted"/>
<protein>
    <recommendedName>
        <fullName evidence="4">Methylenetetrahydrofolate reductase (NAD(P)H)</fullName>
    </recommendedName>
</protein>